<dbReference type="Proteomes" id="UP000267841">
    <property type="component" value="Unassembled WGS sequence"/>
</dbReference>
<dbReference type="GO" id="GO:0008745">
    <property type="term" value="F:N-acetylmuramoyl-L-alanine amidase activity"/>
    <property type="evidence" value="ECO:0007669"/>
    <property type="project" value="UniProtKB-EC"/>
</dbReference>
<dbReference type="EMBL" id="RCCJ01000001">
    <property type="protein sequence ID" value="RLJ70563.1"/>
    <property type="molecule type" value="Genomic_DNA"/>
</dbReference>
<dbReference type="EC" id="3.5.1.28" evidence="2"/>
<dbReference type="InterPro" id="IPR002508">
    <property type="entry name" value="MurNAc-LAA_cat"/>
</dbReference>
<comment type="caution">
    <text evidence="5">The sequence shown here is derived from an EMBL/GenBank/DDBJ whole genome shotgun (WGS) entry which is preliminary data.</text>
</comment>
<dbReference type="GO" id="GO:0030288">
    <property type="term" value="C:outer membrane-bounded periplasmic space"/>
    <property type="evidence" value="ECO:0007669"/>
    <property type="project" value="TreeGrafter"/>
</dbReference>
<keyword evidence="6" id="KW-1185">Reference proteome</keyword>
<dbReference type="InterPro" id="IPR050695">
    <property type="entry name" value="N-acetylmuramoyl_amidase_3"/>
</dbReference>
<evidence type="ECO:0000256" key="3">
    <source>
        <dbReference type="ARBA" id="ARBA00022801"/>
    </source>
</evidence>
<dbReference type="AlphaFoldDB" id="A0A497XUI7"/>
<dbReference type="SUPFAM" id="SSF53187">
    <property type="entry name" value="Zn-dependent exopeptidases"/>
    <property type="match status" value="1"/>
</dbReference>
<proteinExistence type="predicted"/>
<feature type="domain" description="MurNAc-LAA" evidence="4">
    <location>
        <begin position="248"/>
        <end position="406"/>
    </location>
</feature>
<evidence type="ECO:0000313" key="5">
    <source>
        <dbReference type="EMBL" id="RLJ70563.1"/>
    </source>
</evidence>
<dbReference type="Gene3D" id="3.40.630.40">
    <property type="entry name" value="Zn-dependent exopeptidases"/>
    <property type="match status" value="1"/>
</dbReference>
<comment type="catalytic activity">
    <reaction evidence="1">
        <text>Hydrolyzes the link between N-acetylmuramoyl residues and L-amino acid residues in certain cell-wall glycopeptides.</text>
        <dbReference type="EC" id="3.5.1.28"/>
    </reaction>
</comment>
<gene>
    <name evidence="5" type="ORF">BCF55_0839</name>
</gene>
<name>A0A497XUI7_9AQUI</name>
<dbReference type="CDD" id="cd02696">
    <property type="entry name" value="MurNAc-LAA"/>
    <property type="match status" value="1"/>
</dbReference>
<evidence type="ECO:0000256" key="1">
    <source>
        <dbReference type="ARBA" id="ARBA00001561"/>
    </source>
</evidence>
<evidence type="ECO:0000313" key="6">
    <source>
        <dbReference type="Proteomes" id="UP000267841"/>
    </source>
</evidence>
<accession>A0A497XUI7</accession>
<dbReference type="OrthoDB" id="9806267at2"/>
<reference evidence="5 6" key="1">
    <citation type="submission" date="2018-10" db="EMBL/GenBank/DDBJ databases">
        <title>Genomic Encyclopedia of Archaeal and Bacterial Type Strains, Phase II (KMG-II): from individual species to whole genera.</title>
        <authorList>
            <person name="Goeker M."/>
        </authorList>
    </citation>
    <scope>NUCLEOTIDE SEQUENCE [LARGE SCALE GENOMIC DNA]</scope>
    <source>
        <strain evidence="5 6">DSM 16510</strain>
    </source>
</reference>
<dbReference type="Gene3D" id="2.60.40.3500">
    <property type="match status" value="1"/>
</dbReference>
<evidence type="ECO:0000259" key="4">
    <source>
        <dbReference type="SMART" id="SM00646"/>
    </source>
</evidence>
<dbReference type="SMART" id="SM00646">
    <property type="entry name" value="Ami_3"/>
    <property type="match status" value="1"/>
</dbReference>
<protein>
    <recommendedName>
        <fullName evidence="2">N-acetylmuramoyl-L-alanine amidase</fullName>
        <ecNumber evidence="2">3.5.1.28</ecNumber>
    </recommendedName>
</protein>
<evidence type="ECO:0000256" key="2">
    <source>
        <dbReference type="ARBA" id="ARBA00011901"/>
    </source>
</evidence>
<dbReference type="PANTHER" id="PTHR30404">
    <property type="entry name" value="N-ACETYLMURAMOYL-L-ALANINE AMIDASE"/>
    <property type="match status" value="1"/>
</dbReference>
<keyword evidence="3" id="KW-0378">Hydrolase</keyword>
<organism evidence="5 6">
    <name type="scientific">Hydrogenivirga caldilitoris</name>
    <dbReference type="NCBI Taxonomy" id="246264"/>
    <lineage>
        <taxon>Bacteria</taxon>
        <taxon>Pseudomonadati</taxon>
        <taxon>Aquificota</taxon>
        <taxon>Aquificia</taxon>
        <taxon>Aquificales</taxon>
        <taxon>Aquificaceae</taxon>
        <taxon>Hydrogenivirga</taxon>
    </lineage>
</organism>
<dbReference type="Pfam" id="PF01520">
    <property type="entry name" value="Amidase_3"/>
    <property type="match status" value="1"/>
</dbReference>
<sequence>MFQRSLIGFSVFLLLVIFAFGEIRESTYGIYDGKIRIVFSLTEGRDFKVFTLNDPQRIVVDVYGEYRVGRLQLPVDVKYKVGKHPWGTRIVLYYNRNFSLKYFYLRDPYRIVLDIYRESNELYAEILQIIGEDGRKVTEPKVVVVEENKPPQVKNERKVAEEKVKEDPIASLIEKARFQPVIYEDKVIVVDAGHGGKDPGAIGYGGLREKWVNLAIAKKVAQFLQEDERFKVILTRDGDYFIPLHKRAEIALKNKADLFISIHSDAAPHKNPRAKGTQVFALSYQRAAEKKEQILSSRRYAKLVLGDAADIRSGVVKKVLADLAIDVTLTESVYFARLLSNELKNVIGEDVYFKGINRAGFAVLKTPGIPSVLVETGFITNPSEANKLKDPEFQRKVAWSIYRAIVRYFYGEDFGQKLVKYE</sequence>
<dbReference type="RefSeq" id="WP_121010412.1">
    <property type="nucleotide sequence ID" value="NZ_RCCJ01000001.1"/>
</dbReference>
<dbReference type="PANTHER" id="PTHR30404:SF0">
    <property type="entry name" value="N-ACETYLMURAMOYL-L-ALANINE AMIDASE AMIC"/>
    <property type="match status" value="1"/>
</dbReference>
<dbReference type="GO" id="GO:0009253">
    <property type="term" value="P:peptidoglycan catabolic process"/>
    <property type="evidence" value="ECO:0007669"/>
    <property type="project" value="InterPro"/>
</dbReference>